<accession>A0A150TX46</accession>
<feature type="chain" id="PRO_5007569976" description="Secreted protein" evidence="1">
    <location>
        <begin position="22"/>
        <end position="192"/>
    </location>
</feature>
<name>A0A150TX46_SORCE</name>
<gene>
    <name evidence="2" type="ORF">BE21_18960</name>
</gene>
<protein>
    <recommendedName>
        <fullName evidence="4">Secreted protein</fullName>
    </recommendedName>
</protein>
<keyword evidence="1" id="KW-0732">Signal</keyword>
<feature type="signal peptide" evidence="1">
    <location>
        <begin position="1"/>
        <end position="21"/>
    </location>
</feature>
<dbReference type="PROSITE" id="PS51257">
    <property type="entry name" value="PROKAR_LIPOPROTEIN"/>
    <property type="match status" value="1"/>
</dbReference>
<organism evidence="2 3">
    <name type="scientific">Sorangium cellulosum</name>
    <name type="common">Polyangium cellulosum</name>
    <dbReference type="NCBI Taxonomy" id="56"/>
    <lineage>
        <taxon>Bacteria</taxon>
        <taxon>Pseudomonadati</taxon>
        <taxon>Myxococcota</taxon>
        <taxon>Polyangia</taxon>
        <taxon>Polyangiales</taxon>
        <taxon>Polyangiaceae</taxon>
        <taxon>Sorangium</taxon>
    </lineage>
</organism>
<proteinExistence type="predicted"/>
<dbReference type="Proteomes" id="UP000075502">
    <property type="component" value="Unassembled WGS sequence"/>
</dbReference>
<dbReference type="EMBL" id="JEME01000743">
    <property type="protein sequence ID" value="KYG09260.1"/>
    <property type="molecule type" value="Genomic_DNA"/>
</dbReference>
<evidence type="ECO:0008006" key="4">
    <source>
        <dbReference type="Google" id="ProtNLM"/>
    </source>
</evidence>
<comment type="caution">
    <text evidence="2">The sequence shown here is derived from an EMBL/GenBank/DDBJ whole genome shotgun (WGS) entry which is preliminary data.</text>
</comment>
<reference evidence="2 3" key="1">
    <citation type="submission" date="2014-02" db="EMBL/GenBank/DDBJ databases">
        <title>The small core and large imbalanced accessory genome model reveals a collaborative survival strategy of Sorangium cellulosum strains in nature.</title>
        <authorList>
            <person name="Han K."/>
            <person name="Peng R."/>
            <person name="Blom J."/>
            <person name="Li Y.-Z."/>
        </authorList>
    </citation>
    <scope>NUCLEOTIDE SEQUENCE [LARGE SCALE GENOMIC DNA]</scope>
    <source>
        <strain evidence="2 3">So0007-03</strain>
    </source>
</reference>
<sequence>MKTIVHLAAISMFGSMFGLLASGCIADAAWDPEGEPLEEIEEAGEALVCTSIGATAVSHSCGHATSGPFGSVTADATQCFTNASPNVNSTHKWWTVTLPGSGPYQGTVKFRPDVTDDYVIFLNDPNASVTILDSSCNSITPSYSISVSGCAHITRAIGVTLTAFSTYRITLSDTTASQQLLIERQNGCNAID</sequence>
<dbReference type="AlphaFoldDB" id="A0A150TX46"/>
<evidence type="ECO:0000313" key="3">
    <source>
        <dbReference type="Proteomes" id="UP000075502"/>
    </source>
</evidence>
<evidence type="ECO:0000256" key="1">
    <source>
        <dbReference type="SAM" id="SignalP"/>
    </source>
</evidence>
<evidence type="ECO:0000313" key="2">
    <source>
        <dbReference type="EMBL" id="KYG09260.1"/>
    </source>
</evidence>